<keyword evidence="3" id="KW-1185">Reference proteome</keyword>
<keyword evidence="1" id="KW-1133">Transmembrane helix</keyword>
<dbReference type="EMBL" id="JACIEE010000004">
    <property type="protein sequence ID" value="MBB3976709.1"/>
    <property type="molecule type" value="Genomic_DNA"/>
</dbReference>
<organism evidence="2 3">
    <name type="scientific">Mycoplana azooxidifex</name>
    <dbReference type="NCBI Taxonomy" id="1636188"/>
    <lineage>
        <taxon>Bacteria</taxon>
        <taxon>Pseudomonadati</taxon>
        <taxon>Pseudomonadota</taxon>
        <taxon>Alphaproteobacteria</taxon>
        <taxon>Hyphomicrobiales</taxon>
        <taxon>Rhizobiaceae</taxon>
        <taxon>Mycoplana</taxon>
    </lineage>
</organism>
<protein>
    <submittedName>
        <fullName evidence="2">Pilus assembly protein Flp/PilA</fullName>
    </submittedName>
</protein>
<gene>
    <name evidence="2" type="ORF">GGQ64_001909</name>
</gene>
<sequence length="55" mass="5988">MRLLRNFLLDRSGATAVEYCLIAVMISVAVVSGLRAFTGELNNTFTIVGDSLDRP</sequence>
<comment type="caution">
    <text evidence="2">The sequence shown here is derived from an EMBL/GenBank/DDBJ whole genome shotgun (WGS) entry which is preliminary data.</text>
</comment>
<name>A0A7W6DD29_9HYPH</name>
<dbReference type="InterPro" id="IPR007047">
    <property type="entry name" value="Flp_Fap"/>
</dbReference>
<reference evidence="2 3" key="1">
    <citation type="submission" date="2020-08" db="EMBL/GenBank/DDBJ databases">
        <title>Genomic Encyclopedia of Type Strains, Phase IV (KMG-IV): sequencing the most valuable type-strain genomes for metagenomic binning, comparative biology and taxonomic classification.</title>
        <authorList>
            <person name="Goeker M."/>
        </authorList>
    </citation>
    <scope>NUCLEOTIDE SEQUENCE [LARGE SCALE GENOMIC DNA]</scope>
    <source>
        <strain evidence="2 3">DSM 100211</strain>
    </source>
</reference>
<evidence type="ECO:0000313" key="2">
    <source>
        <dbReference type="EMBL" id="MBB3976709.1"/>
    </source>
</evidence>
<proteinExistence type="predicted"/>
<keyword evidence="1" id="KW-0472">Membrane</keyword>
<evidence type="ECO:0000313" key="3">
    <source>
        <dbReference type="Proteomes" id="UP000574761"/>
    </source>
</evidence>
<accession>A0A7W6DD29</accession>
<dbReference type="RefSeq" id="WP_183802694.1">
    <property type="nucleotide sequence ID" value="NZ_JACIEE010000004.1"/>
</dbReference>
<evidence type="ECO:0000256" key="1">
    <source>
        <dbReference type="SAM" id="Phobius"/>
    </source>
</evidence>
<feature type="transmembrane region" description="Helical" evidence="1">
    <location>
        <begin position="12"/>
        <end position="34"/>
    </location>
</feature>
<dbReference type="Proteomes" id="UP000574761">
    <property type="component" value="Unassembled WGS sequence"/>
</dbReference>
<dbReference type="AlphaFoldDB" id="A0A7W6DD29"/>
<dbReference type="Pfam" id="PF04964">
    <property type="entry name" value="Flp_Fap"/>
    <property type="match status" value="1"/>
</dbReference>
<keyword evidence="1" id="KW-0812">Transmembrane</keyword>